<evidence type="ECO:0000313" key="10">
    <source>
        <dbReference type="Proteomes" id="UP000515225"/>
    </source>
</evidence>
<keyword evidence="10" id="KW-1185">Reference proteome</keyword>
<organism evidence="9 10">
    <name type="scientific">Klebsiella virus KpV2883</name>
    <dbReference type="NCBI Taxonomy" id="2759465"/>
    <lineage>
        <taxon>Viruses</taxon>
        <taxon>Duplodnaviria</taxon>
        <taxon>Heunggongvirae</taxon>
        <taxon>Uroviricota</taxon>
        <taxon>Caudoviricetes</taxon>
        <taxon>Autographivirales</taxon>
        <taxon>Autoscriptoviridae</taxon>
        <taxon>Slopekvirinae</taxon>
        <taxon>Drulisvirus</taxon>
        <taxon>Drulisvirus KpV2883</taxon>
    </lineage>
</organism>
<keyword evidence="2" id="KW-1235">Degradation of host cell envelope components during virus entry</keyword>
<reference evidence="9 10" key="1">
    <citation type="submission" date="2020-06" db="EMBL/GenBank/DDBJ databases">
        <title>Complete genome sequence of Klebsiella pneumoniae phage KpV2883.</title>
        <authorList>
            <person name="Denisenko E."/>
            <person name="Kislichkina A."/>
            <person name="Verevkin V."/>
            <person name="Krasilnikova V."/>
            <person name="Volozhantsev N."/>
        </authorList>
    </citation>
    <scope>NUCLEOTIDE SEQUENCE [LARGE SCALE GENOMIC DNA]</scope>
</reference>
<evidence type="ECO:0000256" key="6">
    <source>
        <dbReference type="ARBA" id="ARBA00035636"/>
    </source>
</evidence>
<evidence type="ECO:0000259" key="8">
    <source>
        <dbReference type="Pfam" id="PF03906"/>
    </source>
</evidence>
<keyword evidence="7" id="KW-1238">Degradation of host capsule during virus entry</keyword>
<keyword evidence="5" id="KW-1160">Virus entry into host cell</keyword>
<accession>A0A7D7IUW1</accession>
<dbReference type="Gene3D" id="2.160.20.10">
    <property type="entry name" value="Single-stranded right-handed beta-helix, Pectin lyase-like"/>
    <property type="match status" value="1"/>
</dbReference>
<dbReference type="InterPro" id="IPR005604">
    <property type="entry name" value="Phage_T7_tail_fibre-like_N"/>
</dbReference>
<evidence type="ECO:0000256" key="7">
    <source>
        <dbReference type="ARBA" id="ARBA00035731"/>
    </source>
</evidence>
<evidence type="ECO:0000256" key="2">
    <source>
        <dbReference type="ARBA" id="ARBA00022717"/>
    </source>
</evidence>
<comment type="subcellular location">
    <subcellularLocation>
        <location evidence="1">Virion</location>
    </subcellularLocation>
</comment>
<gene>
    <name evidence="9" type="ORF">kpv2883_045</name>
</gene>
<dbReference type="EMBL" id="MT682065">
    <property type="protein sequence ID" value="QMP82089.1"/>
    <property type="molecule type" value="Genomic_DNA"/>
</dbReference>
<dbReference type="Pfam" id="PF03906">
    <property type="entry name" value="Phage_T7_tail"/>
    <property type="match status" value="1"/>
</dbReference>
<sequence length="816" mass="87912">MAFSWQESVKPAGTQDIQCDIEYLDKSYIHVYLDGAETTAFTWTSSTNIRLNSPLSAETAVLLIRKTEREYLYIEFASGAPFIEGNVDTQNTQFLHLAQELVEGRSIEGFYGDINMHRYRITNLGDPVDARDAANKQYVDAGDARLDQRIDAERAAWVAAVSNEASIRKAADDALDVRTTNLEQTYFNANTNSFPWWTVLAEATDTVVPGMPFTKAAVRLNGVTQTAGYSYSVAGGVITFAEVIPAGTLVDVTIGVDTEADTSAVSNVLGLLGEDSGATRIGYKHPVNQSIKWSVANKLSTVLSLFDFIPESLHAGIQAYTYTGDLSVYVQRAIDTANSMGGATIMCPAGQYYMNVQTKQNVILIGARANTVRRAMPWAFTVAANPGSTRFRNYSGSDWVIKSATGNQGDVTSRSFGIIGIDFDAKDAANSTGGVRLRGPEFCVKSCSFYGFQDQGLEASGNIGLVEDVIANNCLLNRVRSSYVGTVEISGASDCQIHRVEGNAQVVGLGNITNAEPYICGIKIAGNNHYVSGLMGEISETGIYLSASSIHHKVSDCRADNNTGPGYLLNGVMLINSHSYNNSRAGSGLYSAFAVLPSASRLMLSNCLAWTDSAPVDGSGQQRMHKHGYDVAEADYLSLRLKPWVNQCFSYGHSDSWINTPPTYGMQYTPYVGLLSVTSNATTTPNVDGVSVVSINTTSLSEITGLSGGTVGQTVDIYLNATATVTLRNSAGFLVNNFAANNDKVMVRGRVYKFIKTASNIWREVGDAPRTYSGTTAERPSAAAVPGMHYFDTTLNKPIWRNAANSGWVDSTGTAV</sequence>
<keyword evidence="3" id="KW-1227">Viral tail protein</keyword>
<dbReference type="InterPro" id="IPR011050">
    <property type="entry name" value="Pectin_lyase_fold/virulence"/>
</dbReference>
<evidence type="ECO:0000256" key="1">
    <source>
        <dbReference type="ARBA" id="ARBA00004328"/>
    </source>
</evidence>
<keyword evidence="4" id="KW-0946">Virion</keyword>
<dbReference type="Proteomes" id="UP000515225">
    <property type="component" value="Segment"/>
</dbReference>
<dbReference type="SUPFAM" id="SSF51126">
    <property type="entry name" value="Pectin lyase-like"/>
    <property type="match status" value="1"/>
</dbReference>
<evidence type="ECO:0000256" key="5">
    <source>
        <dbReference type="ARBA" id="ARBA00023296"/>
    </source>
</evidence>
<dbReference type="GO" id="GO:0098996">
    <property type="term" value="P:symbiont entry into host cell via disruption of host cell glycocalyx"/>
    <property type="evidence" value="ECO:0007669"/>
    <property type="project" value="UniProtKB-KW"/>
</dbReference>
<name>A0A7D7IUW1_9CAUD</name>
<comment type="similarity">
    <text evidence="6">In the N-terminal section; belongs to the Teseptimavirus fiber family.</text>
</comment>
<evidence type="ECO:0000256" key="3">
    <source>
        <dbReference type="ARBA" id="ARBA00022732"/>
    </source>
</evidence>
<dbReference type="GO" id="GO:0098994">
    <property type="term" value="P:symbiont entry into host cell via disruption of host cell envelope"/>
    <property type="evidence" value="ECO:0007669"/>
    <property type="project" value="UniProtKB-KW"/>
</dbReference>
<protein>
    <submittedName>
        <fullName evidence="9">Tail fiber protein</fullName>
    </submittedName>
</protein>
<feature type="domain" description="Bacteriophage T7 tail fibre protein-like N-terminal" evidence="8">
    <location>
        <begin position="13"/>
        <end position="102"/>
    </location>
</feature>
<proteinExistence type="inferred from homology"/>
<evidence type="ECO:0000313" key="9">
    <source>
        <dbReference type="EMBL" id="QMP82089.1"/>
    </source>
</evidence>
<dbReference type="InterPro" id="IPR012334">
    <property type="entry name" value="Pectin_lyas_fold"/>
</dbReference>
<dbReference type="GO" id="GO:0098015">
    <property type="term" value="C:virus tail"/>
    <property type="evidence" value="ECO:0007669"/>
    <property type="project" value="UniProtKB-KW"/>
</dbReference>
<evidence type="ECO:0000256" key="4">
    <source>
        <dbReference type="ARBA" id="ARBA00022844"/>
    </source>
</evidence>